<proteinExistence type="predicted"/>
<protein>
    <submittedName>
        <fullName evidence="2">Uncharacterized protein</fullName>
    </submittedName>
</protein>
<gene>
    <name evidence="2" type="ORF">MEDL_56790</name>
</gene>
<dbReference type="OrthoDB" id="6137187at2759"/>
<comment type="caution">
    <text evidence="2">The sequence shown here is derived from an EMBL/GenBank/DDBJ whole genome shotgun (WGS) entry which is preliminary data.</text>
</comment>
<evidence type="ECO:0000256" key="1">
    <source>
        <dbReference type="SAM" id="MobiDB-lite"/>
    </source>
</evidence>
<evidence type="ECO:0000313" key="2">
    <source>
        <dbReference type="EMBL" id="CAG2244765.1"/>
    </source>
</evidence>
<dbReference type="AlphaFoldDB" id="A0A8S3UFH4"/>
<reference evidence="2" key="1">
    <citation type="submission" date="2021-03" db="EMBL/GenBank/DDBJ databases">
        <authorList>
            <person name="Bekaert M."/>
        </authorList>
    </citation>
    <scope>NUCLEOTIDE SEQUENCE</scope>
</reference>
<feature type="compositionally biased region" description="Polar residues" evidence="1">
    <location>
        <begin position="87"/>
        <end position="100"/>
    </location>
</feature>
<name>A0A8S3UFH4_MYTED</name>
<sequence>MYGTFKWYQTANRRIRNILASSLPDIPKENTEGIYEEIDVSNMIDFNLENFKNSSRSVTDKNDSFCKPAESNDYLAPYEPVDEDSISRNSNDNKSDSLANDNDDVTSDYRSITSSSDVHERRSSNLNSYQSIIADINIHEYTFTNIPNEPCPSELDTQTSESCYLNPYEPMITTKDLHEYASPNNLSDGGSRSSLSDRGTKQIGIQFQYPCQTEN</sequence>
<accession>A0A8S3UFH4</accession>
<dbReference type="Proteomes" id="UP000683360">
    <property type="component" value="Unassembled WGS sequence"/>
</dbReference>
<feature type="region of interest" description="Disordered" evidence="1">
    <location>
        <begin position="55"/>
        <end position="124"/>
    </location>
</feature>
<organism evidence="2 3">
    <name type="scientific">Mytilus edulis</name>
    <name type="common">Blue mussel</name>
    <dbReference type="NCBI Taxonomy" id="6550"/>
    <lineage>
        <taxon>Eukaryota</taxon>
        <taxon>Metazoa</taxon>
        <taxon>Spiralia</taxon>
        <taxon>Lophotrochozoa</taxon>
        <taxon>Mollusca</taxon>
        <taxon>Bivalvia</taxon>
        <taxon>Autobranchia</taxon>
        <taxon>Pteriomorphia</taxon>
        <taxon>Mytilida</taxon>
        <taxon>Mytiloidea</taxon>
        <taxon>Mytilidae</taxon>
        <taxon>Mytilinae</taxon>
        <taxon>Mytilus</taxon>
    </lineage>
</organism>
<dbReference type="EMBL" id="CAJPWZ010002747">
    <property type="protein sequence ID" value="CAG2244765.1"/>
    <property type="molecule type" value="Genomic_DNA"/>
</dbReference>
<evidence type="ECO:0000313" key="3">
    <source>
        <dbReference type="Proteomes" id="UP000683360"/>
    </source>
</evidence>
<keyword evidence="3" id="KW-1185">Reference proteome</keyword>